<keyword evidence="2" id="KW-1133">Transmembrane helix</keyword>
<feature type="transmembrane region" description="Helical" evidence="2">
    <location>
        <begin position="219"/>
        <end position="243"/>
    </location>
</feature>
<evidence type="ECO:0000313" key="4">
    <source>
        <dbReference type="Proteomes" id="UP000013085"/>
    </source>
</evidence>
<keyword evidence="2" id="KW-0812">Transmembrane</keyword>
<dbReference type="PATRIC" id="fig|999408.3.peg.2852"/>
<feature type="transmembrane region" description="Helical" evidence="2">
    <location>
        <begin position="95"/>
        <end position="113"/>
    </location>
</feature>
<evidence type="ECO:0000256" key="1">
    <source>
        <dbReference type="SAM" id="MobiDB-lite"/>
    </source>
</evidence>
<feature type="transmembrane region" description="Helical" evidence="2">
    <location>
        <begin position="352"/>
        <end position="373"/>
    </location>
</feature>
<dbReference type="Pfam" id="PF09913">
    <property type="entry name" value="DUF2142"/>
    <property type="match status" value="1"/>
</dbReference>
<comment type="caution">
    <text evidence="3">The sequence shown here is derived from an EMBL/GenBank/DDBJ whole genome shotgun (WGS) entry which is preliminary data.</text>
</comment>
<name>A0A0E2HB05_9FIRM</name>
<evidence type="ECO:0008006" key="5">
    <source>
        <dbReference type="Google" id="ProtNLM"/>
    </source>
</evidence>
<gene>
    <name evidence="3" type="ORF">HMPREF1090_02636</name>
</gene>
<protein>
    <recommendedName>
        <fullName evidence="5">DUF2142 domain-containing protein</fullName>
    </recommendedName>
</protein>
<dbReference type="InterPro" id="IPR018674">
    <property type="entry name" value="DUF2142_membrane"/>
</dbReference>
<dbReference type="AlphaFoldDB" id="A0A0E2HB05"/>
<evidence type="ECO:0000313" key="3">
    <source>
        <dbReference type="EMBL" id="ENZ13741.1"/>
    </source>
</evidence>
<dbReference type="RefSeq" id="WP_002595917.1">
    <property type="nucleotide sequence ID" value="NZ_KB851021.1"/>
</dbReference>
<feature type="transmembrane region" description="Helical" evidence="2">
    <location>
        <begin position="66"/>
        <end position="88"/>
    </location>
</feature>
<feature type="transmembrane region" description="Helical" evidence="2">
    <location>
        <begin position="536"/>
        <end position="558"/>
    </location>
</feature>
<dbReference type="Proteomes" id="UP000013085">
    <property type="component" value="Unassembled WGS sequence"/>
</dbReference>
<proteinExistence type="predicted"/>
<keyword evidence="2" id="KW-0472">Membrane</keyword>
<accession>A0A0E2HB05</accession>
<organism evidence="3 4">
    <name type="scientific">[Clostridium] clostridioforme 90A8</name>
    <dbReference type="NCBI Taxonomy" id="999408"/>
    <lineage>
        <taxon>Bacteria</taxon>
        <taxon>Bacillati</taxon>
        <taxon>Bacillota</taxon>
        <taxon>Clostridia</taxon>
        <taxon>Lachnospirales</taxon>
        <taxon>Lachnospiraceae</taxon>
        <taxon>Enterocloster</taxon>
    </lineage>
</organism>
<dbReference type="HOGENOM" id="CLU_025380_0_2_9"/>
<feature type="transmembrane region" description="Helical" evidence="2">
    <location>
        <begin position="33"/>
        <end position="51"/>
    </location>
</feature>
<sequence length="560" mass="61054">MAGKKAGRKQESSRPGIGHDAGAGRMPRGHSRCVWLGGSCGVLALGLWHLLDVRAGVLETGDGFLYGWYGGLMVAAVLVLATVGYLFLVRRDYGLARIFPAAAMGIGLMYMVVLPPLSAPDEVSHYISAYQLSSRLMGRPARAEDERVFIRAQDVFIEDLTGVMDYEALEDGKKTAVVLGQKLEEGTYRTIKERGLQSTGEDGTVMSYQMPVRTTPLAYVPQAMGIALGRMLGLGGLGLLFLGRLFNLMFFTAMGCFTIRRMPFGKEVAAGAALLPMTLHLAASFSYDVMIIALSGYFAAVCLDLAYRAERVRVRDVAVLALVMAVMGPCKMVYGVIAGFCLLIPVRKFGGWGKWSLSAASVLGAFAAAMAVVNRRTVSLYTQADQGYVDWAGETGYTFGQLLHSPMLVLKMCYNTLAWQGEQLYSGMIGGALGNMDAVLNTPYVVILGLTAILVMLALRKPGESIFIQWKGRLWIWFLCLVCLGALMFSMLLAWTPASSHVINGVQGRYLLPLLPIFLLSLKNDKVVRTDWDDRGLLFAMAAMDIYVVLRLFGLVCLRV</sequence>
<feature type="transmembrane region" description="Helical" evidence="2">
    <location>
        <begin position="438"/>
        <end position="459"/>
    </location>
</feature>
<feature type="transmembrane region" description="Helical" evidence="2">
    <location>
        <begin position="319"/>
        <end position="346"/>
    </location>
</feature>
<feature type="region of interest" description="Disordered" evidence="1">
    <location>
        <begin position="1"/>
        <end position="26"/>
    </location>
</feature>
<evidence type="ECO:0000256" key="2">
    <source>
        <dbReference type="SAM" id="Phobius"/>
    </source>
</evidence>
<feature type="transmembrane region" description="Helical" evidence="2">
    <location>
        <begin position="474"/>
        <end position="496"/>
    </location>
</feature>
<dbReference type="EMBL" id="AGYR01000029">
    <property type="protein sequence ID" value="ENZ13741.1"/>
    <property type="molecule type" value="Genomic_DNA"/>
</dbReference>
<reference evidence="3 4" key="1">
    <citation type="submission" date="2013-01" db="EMBL/GenBank/DDBJ databases">
        <title>The Genome Sequence of Clostridium clostridioforme 90A8.</title>
        <authorList>
            <consortium name="The Broad Institute Genome Sequencing Platform"/>
            <person name="Earl A."/>
            <person name="Ward D."/>
            <person name="Feldgarden M."/>
            <person name="Gevers D."/>
            <person name="Courvalin P."/>
            <person name="Lambert T."/>
            <person name="Walker B."/>
            <person name="Young S.K."/>
            <person name="Zeng Q."/>
            <person name="Gargeya S."/>
            <person name="Fitzgerald M."/>
            <person name="Haas B."/>
            <person name="Abouelleil A."/>
            <person name="Alvarado L."/>
            <person name="Arachchi H.M."/>
            <person name="Berlin A.M."/>
            <person name="Chapman S.B."/>
            <person name="Dewar J."/>
            <person name="Goldberg J."/>
            <person name="Griggs A."/>
            <person name="Gujja S."/>
            <person name="Hansen M."/>
            <person name="Howarth C."/>
            <person name="Imamovic A."/>
            <person name="Larimer J."/>
            <person name="McCowan C."/>
            <person name="Murphy C."/>
            <person name="Neiman D."/>
            <person name="Pearson M."/>
            <person name="Priest M."/>
            <person name="Roberts A."/>
            <person name="Saif S."/>
            <person name="Shea T."/>
            <person name="Sisk P."/>
            <person name="Sykes S."/>
            <person name="Wortman J."/>
            <person name="Nusbaum C."/>
            <person name="Birren B."/>
        </authorList>
    </citation>
    <scope>NUCLEOTIDE SEQUENCE [LARGE SCALE GENOMIC DNA]</scope>
    <source>
        <strain evidence="3 4">90A8</strain>
    </source>
</reference>
<feature type="transmembrane region" description="Helical" evidence="2">
    <location>
        <begin position="289"/>
        <end position="307"/>
    </location>
</feature>